<protein>
    <submittedName>
        <fullName evidence="2">Uncharacterized protein</fullName>
    </submittedName>
</protein>
<proteinExistence type="predicted"/>
<reference evidence="2 3" key="1">
    <citation type="journal article" date="2014" name="Am. J. Bot.">
        <title>Genome assembly and annotation for red clover (Trifolium pratense; Fabaceae).</title>
        <authorList>
            <person name="Istvanek J."/>
            <person name="Jaros M."/>
            <person name="Krenek A."/>
            <person name="Repkova J."/>
        </authorList>
    </citation>
    <scope>NUCLEOTIDE SEQUENCE [LARGE SCALE GENOMIC DNA]</scope>
    <source>
        <strain evidence="3">cv. Tatra</strain>
        <tissue evidence="2">Young leaves</tissue>
    </source>
</reference>
<gene>
    <name evidence="2" type="ORF">L195_g062176</name>
</gene>
<dbReference type="AlphaFoldDB" id="A0A2K3KE58"/>
<feature type="region of interest" description="Disordered" evidence="1">
    <location>
        <begin position="1"/>
        <end position="72"/>
    </location>
</feature>
<sequence>VRSQPAFERQQQILDDDRRRKVDDDRRRQFNDDRRRKVMEEDRRRESHGNHNEGMRINKDNSMDGKGSKFVGGGELIADHKLDNGNKHGGVVSKHVEVNGLGTD</sequence>
<dbReference type="Proteomes" id="UP000236291">
    <property type="component" value="Unassembled WGS sequence"/>
</dbReference>
<accession>A0A2K3KE58</accession>
<dbReference type="EMBL" id="ASHM01167746">
    <property type="protein sequence ID" value="PNX64562.1"/>
    <property type="molecule type" value="Genomic_DNA"/>
</dbReference>
<evidence type="ECO:0000313" key="3">
    <source>
        <dbReference type="Proteomes" id="UP000236291"/>
    </source>
</evidence>
<comment type="caution">
    <text evidence="2">The sequence shown here is derived from an EMBL/GenBank/DDBJ whole genome shotgun (WGS) entry which is preliminary data.</text>
</comment>
<name>A0A2K3KE58_TRIPR</name>
<feature type="compositionally biased region" description="Basic and acidic residues" evidence="1">
    <location>
        <begin position="15"/>
        <end position="67"/>
    </location>
</feature>
<feature type="non-terminal residue" evidence="2">
    <location>
        <position position="104"/>
    </location>
</feature>
<organism evidence="2 3">
    <name type="scientific">Trifolium pratense</name>
    <name type="common">Red clover</name>
    <dbReference type="NCBI Taxonomy" id="57577"/>
    <lineage>
        <taxon>Eukaryota</taxon>
        <taxon>Viridiplantae</taxon>
        <taxon>Streptophyta</taxon>
        <taxon>Embryophyta</taxon>
        <taxon>Tracheophyta</taxon>
        <taxon>Spermatophyta</taxon>
        <taxon>Magnoliopsida</taxon>
        <taxon>eudicotyledons</taxon>
        <taxon>Gunneridae</taxon>
        <taxon>Pentapetalae</taxon>
        <taxon>rosids</taxon>
        <taxon>fabids</taxon>
        <taxon>Fabales</taxon>
        <taxon>Fabaceae</taxon>
        <taxon>Papilionoideae</taxon>
        <taxon>50 kb inversion clade</taxon>
        <taxon>NPAAA clade</taxon>
        <taxon>Hologalegina</taxon>
        <taxon>IRL clade</taxon>
        <taxon>Trifolieae</taxon>
        <taxon>Trifolium</taxon>
    </lineage>
</organism>
<feature type="non-terminal residue" evidence="2">
    <location>
        <position position="1"/>
    </location>
</feature>
<reference evidence="2 3" key="2">
    <citation type="journal article" date="2017" name="Front. Plant Sci.">
        <title>Gene Classification and Mining of Molecular Markers Useful in Red Clover (Trifolium pratense) Breeding.</title>
        <authorList>
            <person name="Istvanek J."/>
            <person name="Dluhosova J."/>
            <person name="Dluhos P."/>
            <person name="Patkova L."/>
            <person name="Nedelnik J."/>
            <person name="Repkova J."/>
        </authorList>
    </citation>
    <scope>NUCLEOTIDE SEQUENCE [LARGE SCALE GENOMIC DNA]</scope>
    <source>
        <strain evidence="3">cv. Tatra</strain>
        <tissue evidence="2">Young leaves</tissue>
    </source>
</reference>
<evidence type="ECO:0000256" key="1">
    <source>
        <dbReference type="SAM" id="MobiDB-lite"/>
    </source>
</evidence>
<feature type="compositionally biased region" description="Polar residues" evidence="1">
    <location>
        <begin position="1"/>
        <end position="13"/>
    </location>
</feature>
<evidence type="ECO:0000313" key="2">
    <source>
        <dbReference type="EMBL" id="PNX64562.1"/>
    </source>
</evidence>